<reference evidence="3 4" key="1">
    <citation type="submission" date="2015-01" db="EMBL/GenBank/DDBJ databases">
        <title>Comparative genomics of the lactic acid bacteria isolated from the honey bee gut.</title>
        <authorList>
            <person name="Ellegaard K.M."/>
            <person name="Tamarit D."/>
            <person name="Javelind E."/>
            <person name="Olofsson T."/>
            <person name="Andersson S.G."/>
            <person name="Vasquez A."/>
        </authorList>
    </citation>
    <scope>NUCLEOTIDE SEQUENCE [LARGE SCALE GENOMIC DNA]</scope>
    <source>
        <strain evidence="3 4">Hma11</strain>
    </source>
</reference>
<protein>
    <submittedName>
        <fullName evidence="3">Outer surface protein</fullName>
    </submittedName>
</protein>
<dbReference type="Gene3D" id="3.20.20.70">
    <property type="entry name" value="Aldolase class I"/>
    <property type="match status" value="1"/>
</dbReference>
<dbReference type="Gene3D" id="2.40.100.10">
    <property type="entry name" value="Cyclophilin-like"/>
    <property type="match status" value="1"/>
</dbReference>
<dbReference type="HOGENOM" id="CLU_065324_0_0_9"/>
<dbReference type="InterPro" id="IPR013785">
    <property type="entry name" value="Aldolase_TIM"/>
</dbReference>
<sequence length="349" mass="39371">MLGFSIYLDHDLTADDYNYLLAMRNAGLTTIFTSLNISEDDDKLVLKRLGELTKWCSNLDIDLIADVSKAGLEKLDVAITDIDQVKKLHLTGLRIDSGVDYSTIAKLSKEMPIALNASTIEKDDVTALRSYCADFTHLQAWHNYYPRPETGLSTNWLAAKNAWLHEMNLQTMAFVAGDAKKRGPINEGLPTVEQQRKENPLAAMLELKEFGCDHVFIGDADLSQASLRSFKNYIKENAITLRINKDVPELFSCEWHNRRDCAEKVIRLAEGRERQLFGTTPNSEVLARPKGTITCDNSLYMRYQGELQITKCDLPADKRVNILAQVIQEDLPLLNQIEAGKKLLFTSDE</sequence>
<dbReference type="EMBL" id="JXLG01000009">
    <property type="protein sequence ID" value="KJY60245.1"/>
    <property type="molecule type" value="Genomic_DNA"/>
</dbReference>
<dbReference type="Pfam" id="PF05913">
    <property type="entry name" value="MupG_C"/>
    <property type="match status" value="1"/>
</dbReference>
<name>A0A0F4LNR6_9LACO</name>
<dbReference type="InterPro" id="IPR008589">
    <property type="entry name" value="MupG"/>
</dbReference>
<keyword evidence="4" id="KW-1185">Reference proteome</keyword>
<dbReference type="AlphaFoldDB" id="A0A0F4LNR6"/>
<feature type="domain" description="6-phospho-N-acetylmuramidase C-terminal" evidence="1">
    <location>
        <begin position="243"/>
        <end position="345"/>
    </location>
</feature>
<dbReference type="SUPFAM" id="SSF51445">
    <property type="entry name" value="(Trans)glycosidases"/>
    <property type="match status" value="1"/>
</dbReference>
<dbReference type="InterPro" id="IPR043894">
    <property type="entry name" value="MupG_C"/>
</dbReference>
<dbReference type="InterPro" id="IPR029000">
    <property type="entry name" value="Cyclophilin-like_dom_sf"/>
</dbReference>
<evidence type="ECO:0000259" key="1">
    <source>
        <dbReference type="Pfam" id="PF05913"/>
    </source>
</evidence>
<proteinExistence type="predicted"/>
<dbReference type="PANTHER" id="PTHR38435:SF2">
    <property type="entry name" value="DUF871 DOMAIN-CONTAINING PROTEIN"/>
    <property type="match status" value="1"/>
</dbReference>
<dbReference type="PATRIC" id="fig|303541.3.peg.1355"/>
<dbReference type="Pfam" id="PF19200">
    <property type="entry name" value="MupG_N"/>
    <property type="match status" value="1"/>
</dbReference>
<gene>
    <name evidence="3" type="ORF">JF72_11900</name>
</gene>
<dbReference type="InterPro" id="IPR017853">
    <property type="entry name" value="GH"/>
</dbReference>
<feature type="domain" description="6-phospho-N-acetylmuramidase N-terminal" evidence="2">
    <location>
        <begin position="2"/>
        <end position="231"/>
    </location>
</feature>
<dbReference type="Proteomes" id="UP000033682">
    <property type="component" value="Unassembled WGS sequence"/>
</dbReference>
<organism evidence="3 4">
    <name type="scientific">Lactobacillus apis</name>
    <dbReference type="NCBI Taxonomy" id="303541"/>
    <lineage>
        <taxon>Bacteria</taxon>
        <taxon>Bacillati</taxon>
        <taxon>Bacillota</taxon>
        <taxon>Bacilli</taxon>
        <taxon>Lactobacillales</taxon>
        <taxon>Lactobacillaceae</taxon>
        <taxon>Lactobacillus</taxon>
    </lineage>
</organism>
<dbReference type="STRING" id="303541.JF72_11900"/>
<evidence type="ECO:0000313" key="3">
    <source>
        <dbReference type="EMBL" id="KJY60245.1"/>
    </source>
</evidence>
<evidence type="ECO:0000313" key="4">
    <source>
        <dbReference type="Proteomes" id="UP000033682"/>
    </source>
</evidence>
<accession>A0A0F4LNR6</accession>
<dbReference type="PANTHER" id="PTHR38435">
    <property type="match status" value="1"/>
</dbReference>
<dbReference type="SUPFAM" id="SSF50891">
    <property type="entry name" value="Cyclophilin-like"/>
    <property type="match status" value="1"/>
</dbReference>
<dbReference type="RefSeq" id="WP_046307701.1">
    <property type="nucleotide sequence ID" value="NZ_KQ034000.1"/>
</dbReference>
<evidence type="ECO:0000259" key="2">
    <source>
        <dbReference type="Pfam" id="PF19200"/>
    </source>
</evidence>
<dbReference type="InterPro" id="IPR043797">
    <property type="entry name" value="MupG_N"/>
</dbReference>
<comment type="caution">
    <text evidence="3">The sequence shown here is derived from an EMBL/GenBank/DDBJ whole genome shotgun (WGS) entry which is preliminary data.</text>
</comment>